<gene>
    <name evidence="2" type="ORF">BC643_0759</name>
</gene>
<dbReference type="InterPro" id="IPR027417">
    <property type="entry name" value="P-loop_NTPase"/>
</dbReference>
<sequence length="353" mass="40239">MKLKPNFGNLTDPSLIKDHFEELECKAESGVEKIGLFAVKSANNWIEQAKHTPIPLMLFGEFWHQNEVCILFADTNLGKSILAVQIANSISRGSQIPGFKLEAPSQKVSYFDFELSAKQFEARYSIKNEALQIFEQHYTFSPNLIRIEIDPEAEMPNEQTFEDYLFESLEQSIIHSGAKVLIIDNITYLKTATETAKDALPLMKQLIALKNKYKISILALAHTPKRDLSKPITRNDLQGSKMLINFVDSCFAIGESHIDKNLRYLKQIKARNTEIVYDTENVAVCQIQKQCNFLQFEFIDFGAERKHLREITEKDRSTLIEKAKELSQQGKTQRDIASELGLSVGAVNKYLKK</sequence>
<dbReference type="Gene3D" id="1.10.10.60">
    <property type="entry name" value="Homeodomain-like"/>
    <property type="match status" value="1"/>
</dbReference>
<dbReference type="Proteomes" id="UP000283387">
    <property type="component" value="Unassembled WGS sequence"/>
</dbReference>
<dbReference type="EMBL" id="RAPN01000001">
    <property type="protein sequence ID" value="RKD90420.1"/>
    <property type="molecule type" value="Genomic_DNA"/>
</dbReference>
<organism evidence="2 3">
    <name type="scientific">Mangrovibacterium diazotrophicum</name>
    <dbReference type="NCBI Taxonomy" id="1261403"/>
    <lineage>
        <taxon>Bacteria</taxon>
        <taxon>Pseudomonadati</taxon>
        <taxon>Bacteroidota</taxon>
        <taxon>Bacteroidia</taxon>
        <taxon>Marinilabiliales</taxon>
        <taxon>Prolixibacteraceae</taxon>
        <taxon>Mangrovibacterium</taxon>
    </lineage>
</organism>
<dbReference type="AlphaFoldDB" id="A0A419W4R2"/>
<name>A0A419W4R2_9BACT</name>
<dbReference type="Gene3D" id="3.40.50.300">
    <property type="entry name" value="P-loop containing nucleotide triphosphate hydrolases"/>
    <property type="match status" value="1"/>
</dbReference>
<dbReference type="GO" id="GO:0003677">
    <property type="term" value="F:DNA binding"/>
    <property type="evidence" value="ECO:0007669"/>
    <property type="project" value="UniProtKB-KW"/>
</dbReference>
<comment type="caution">
    <text evidence="2">The sequence shown here is derived from an EMBL/GenBank/DDBJ whole genome shotgun (WGS) entry which is preliminary data.</text>
</comment>
<accession>A0A419W4R2</accession>
<keyword evidence="2" id="KW-0238">DNA-binding</keyword>
<dbReference type="SUPFAM" id="SSF52540">
    <property type="entry name" value="P-loop containing nucleoside triphosphate hydrolases"/>
    <property type="match status" value="1"/>
</dbReference>
<feature type="domain" description="AAA+ ATPase" evidence="1">
    <location>
        <begin position="65"/>
        <end position="243"/>
    </location>
</feature>
<dbReference type="OrthoDB" id="786308at2"/>
<evidence type="ECO:0000313" key="2">
    <source>
        <dbReference type="EMBL" id="RKD90420.1"/>
    </source>
</evidence>
<dbReference type="InterPro" id="IPR003593">
    <property type="entry name" value="AAA+_ATPase"/>
</dbReference>
<dbReference type="SMART" id="SM00382">
    <property type="entry name" value="AAA"/>
    <property type="match status" value="1"/>
</dbReference>
<dbReference type="RefSeq" id="WP_120271828.1">
    <property type="nucleotide sequence ID" value="NZ_RAPN01000001.1"/>
</dbReference>
<reference evidence="2 3" key="1">
    <citation type="submission" date="2018-09" db="EMBL/GenBank/DDBJ databases">
        <title>Genomic Encyclopedia of Archaeal and Bacterial Type Strains, Phase II (KMG-II): from individual species to whole genera.</title>
        <authorList>
            <person name="Goeker M."/>
        </authorList>
    </citation>
    <scope>NUCLEOTIDE SEQUENCE [LARGE SCALE GENOMIC DNA]</scope>
    <source>
        <strain evidence="2 3">DSM 27148</strain>
    </source>
</reference>
<evidence type="ECO:0000313" key="3">
    <source>
        <dbReference type="Proteomes" id="UP000283387"/>
    </source>
</evidence>
<evidence type="ECO:0000259" key="1">
    <source>
        <dbReference type="SMART" id="SM00382"/>
    </source>
</evidence>
<protein>
    <submittedName>
        <fullName evidence="2">Winged helix-turn-helix DNA-binding protein</fullName>
    </submittedName>
</protein>
<dbReference type="Pfam" id="PF13481">
    <property type="entry name" value="AAA_25"/>
    <property type="match status" value="1"/>
</dbReference>
<keyword evidence="3" id="KW-1185">Reference proteome</keyword>
<proteinExistence type="predicted"/>